<keyword evidence="5" id="KW-1015">Disulfide bond</keyword>
<feature type="chain" id="PRO_5020751023" evidence="7">
    <location>
        <begin position="20"/>
        <end position="267"/>
    </location>
</feature>
<organism evidence="8 9">
    <name type="scientific">Chromatocurvus halotolerans</name>
    <dbReference type="NCBI Taxonomy" id="1132028"/>
    <lineage>
        <taxon>Bacteria</taxon>
        <taxon>Pseudomonadati</taxon>
        <taxon>Pseudomonadota</taxon>
        <taxon>Gammaproteobacteria</taxon>
        <taxon>Cellvibrionales</taxon>
        <taxon>Halieaceae</taxon>
        <taxon>Chromatocurvus</taxon>
    </lineage>
</organism>
<keyword evidence="9" id="KW-1185">Reference proteome</keyword>
<evidence type="ECO:0000256" key="4">
    <source>
        <dbReference type="ARBA" id="ARBA00022801"/>
    </source>
</evidence>
<evidence type="ECO:0000256" key="5">
    <source>
        <dbReference type="ARBA" id="ARBA00023157"/>
    </source>
</evidence>
<sequence length="267" mass="29929">MKTRLTPLLLFFFSVSAFGWGATGHRAAAGIAERYLSPEARLAIADILGQETLVEASTWPDFMRSDPSEFWQRTASPWHYVTVPEGKTYEEVGAPREGDAYSALQKFSDDLRAKGTSAQDRALALRFIVHIIGDLHQPLHAGNGTDRGGNDARVTYFGQSTNLHRLWDSQIIDSEQLAYSEWVEWLDRKLSSEEFRAWNDPDPLVWIAESAALRDRIYPEDPDLGWDYRYAWTSTIQRRISQAGVRTAAYLNALFDGGAVGSGPGRS</sequence>
<dbReference type="Gene3D" id="1.10.575.10">
    <property type="entry name" value="P1 Nuclease"/>
    <property type="match status" value="1"/>
</dbReference>
<reference evidence="8 9" key="1">
    <citation type="submission" date="2019-03" db="EMBL/GenBank/DDBJ databases">
        <title>Genomic Encyclopedia of Type Strains, Phase IV (KMG-IV): sequencing the most valuable type-strain genomes for metagenomic binning, comparative biology and taxonomic classification.</title>
        <authorList>
            <person name="Goeker M."/>
        </authorList>
    </citation>
    <scope>NUCLEOTIDE SEQUENCE [LARGE SCALE GENOMIC DNA]</scope>
    <source>
        <strain evidence="8 9">DSM 23344</strain>
    </source>
</reference>
<dbReference type="GO" id="GO:0006308">
    <property type="term" value="P:DNA catabolic process"/>
    <property type="evidence" value="ECO:0007669"/>
    <property type="project" value="InterPro"/>
</dbReference>
<dbReference type="AlphaFoldDB" id="A0A4R2KK83"/>
<keyword evidence="1" id="KW-0540">Nuclease</keyword>
<proteinExistence type="predicted"/>
<dbReference type="OrthoDB" id="267579at2"/>
<dbReference type="PANTHER" id="PTHR33146">
    <property type="entry name" value="ENDONUCLEASE 4"/>
    <property type="match status" value="1"/>
</dbReference>
<feature type="signal peptide" evidence="7">
    <location>
        <begin position="1"/>
        <end position="19"/>
    </location>
</feature>
<keyword evidence="3" id="KW-0255">Endonuclease</keyword>
<evidence type="ECO:0000313" key="8">
    <source>
        <dbReference type="EMBL" id="TCO73734.1"/>
    </source>
</evidence>
<dbReference type="InterPro" id="IPR008947">
    <property type="entry name" value="PLipase_C/P1_nuclease_dom_sf"/>
</dbReference>
<gene>
    <name evidence="8" type="ORF">EV688_11551</name>
</gene>
<protein>
    <submittedName>
        <fullName evidence="8">S1/P1 nuclease</fullName>
    </submittedName>
</protein>
<dbReference type="EMBL" id="SLWX01000015">
    <property type="protein sequence ID" value="TCO73734.1"/>
    <property type="molecule type" value="Genomic_DNA"/>
</dbReference>
<evidence type="ECO:0000256" key="7">
    <source>
        <dbReference type="SAM" id="SignalP"/>
    </source>
</evidence>
<evidence type="ECO:0000256" key="1">
    <source>
        <dbReference type="ARBA" id="ARBA00022722"/>
    </source>
</evidence>
<evidence type="ECO:0000256" key="2">
    <source>
        <dbReference type="ARBA" id="ARBA00022723"/>
    </source>
</evidence>
<evidence type="ECO:0000313" key="9">
    <source>
        <dbReference type="Proteomes" id="UP000294980"/>
    </source>
</evidence>
<dbReference type="Pfam" id="PF02265">
    <property type="entry name" value="S1-P1_nuclease"/>
    <property type="match status" value="1"/>
</dbReference>
<dbReference type="GO" id="GO:0046872">
    <property type="term" value="F:metal ion binding"/>
    <property type="evidence" value="ECO:0007669"/>
    <property type="project" value="UniProtKB-KW"/>
</dbReference>
<dbReference type="RefSeq" id="WP_117319342.1">
    <property type="nucleotide sequence ID" value="NZ_QQSW01000024.1"/>
</dbReference>
<dbReference type="Proteomes" id="UP000294980">
    <property type="component" value="Unassembled WGS sequence"/>
</dbReference>
<accession>A0A4R2KK83</accession>
<evidence type="ECO:0000256" key="3">
    <source>
        <dbReference type="ARBA" id="ARBA00022759"/>
    </source>
</evidence>
<dbReference type="SUPFAM" id="SSF48537">
    <property type="entry name" value="Phospholipase C/P1 nuclease"/>
    <property type="match status" value="1"/>
</dbReference>
<dbReference type="PANTHER" id="PTHR33146:SF26">
    <property type="entry name" value="ENDONUCLEASE 4"/>
    <property type="match status" value="1"/>
</dbReference>
<dbReference type="GO" id="GO:0016788">
    <property type="term" value="F:hydrolase activity, acting on ester bonds"/>
    <property type="evidence" value="ECO:0007669"/>
    <property type="project" value="InterPro"/>
</dbReference>
<keyword evidence="2" id="KW-0479">Metal-binding</keyword>
<name>A0A4R2KK83_9GAMM</name>
<keyword evidence="6" id="KW-0325">Glycoprotein</keyword>
<keyword evidence="7" id="KW-0732">Signal</keyword>
<keyword evidence="4" id="KW-0378">Hydrolase</keyword>
<dbReference type="GO" id="GO:0004519">
    <property type="term" value="F:endonuclease activity"/>
    <property type="evidence" value="ECO:0007669"/>
    <property type="project" value="UniProtKB-KW"/>
</dbReference>
<comment type="caution">
    <text evidence="8">The sequence shown here is derived from an EMBL/GenBank/DDBJ whole genome shotgun (WGS) entry which is preliminary data.</text>
</comment>
<dbReference type="InterPro" id="IPR003154">
    <property type="entry name" value="S1/P1nuclease"/>
</dbReference>
<dbReference type="GO" id="GO:0003676">
    <property type="term" value="F:nucleic acid binding"/>
    <property type="evidence" value="ECO:0007669"/>
    <property type="project" value="InterPro"/>
</dbReference>
<dbReference type="CDD" id="cd11010">
    <property type="entry name" value="S1-P1_nuclease"/>
    <property type="match status" value="1"/>
</dbReference>
<evidence type="ECO:0000256" key="6">
    <source>
        <dbReference type="ARBA" id="ARBA00023180"/>
    </source>
</evidence>